<dbReference type="Gene3D" id="3.30.40.10">
    <property type="entry name" value="Zinc/RING finger domain, C3HC4 (zinc finger)"/>
    <property type="match status" value="1"/>
</dbReference>
<accession>A0A8K0SCH6</accession>
<evidence type="ECO:0000256" key="8">
    <source>
        <dbReference type="ARBA" id="ARBA00022833"/>
    </source>
</evidence>
<dbReference type="SMART" id="SM00647">
    <property type="entry name" value="IBR"/>
    <property type="match status" value="2"/>
</dbReference>
<keyword evidence="3" id="KW-0808">Transferase</keyword>
<evidence type="ECO:0000256" key="4">
    <source>
        <dbReference type="ARBA" id="ARBA00022723"/>
    </source>
</evidence>
<evidence type="ECO:0000256" key="2">
    <source>
        <dbReference type="ARBA" id="ARBA00012251"/>
    </source>
</evidence>
<comment type="caution">
    <text evidence="11">The sequence shown here is derived from an EMBL/GenBank/DDBJ whole genome shotgun (WGS) entry which is preliminary data.</text>
</comment>
<dbReference type="AlphaFoldDB" id="A0A8K0SCH6"/>
<sequence>MNGEELDEETLRLILELQLEDLKTIDPNEKGKHREGELPDAAVAALIYKQELQTAAQSAHDALICNSIADAVREDGAAIMASELVEQQAREDREAARRAQGQGRAAAPRDPRTSRRANSTQSSLAHVDDALLEKMLALNIRNKPGESSQQAAMRQHAEIECSICTEQHADYLLVNVGCANNHLYCNGCIARLYNDSLSDESLYPPRCCRQPISLDKVEPLLDPELIDRFQAREVEMSTSNRVYCHRSDCSNFIPPKFILADRAECPNCQAVTCAICKSAEHQGSDCPQDEALKQLEQFAAREGWQKCYACGRFIELEFGCNHMTCKCQAEFCYECGEKWKGCQCAQFREERLLARADHIVDRDPEAADLTGGQRAQRRLQEMLNLRLNHACVHLDWEYRAGAHRCEECRFLLPRFIFQCTQCRIRACFRCRMNRL</sequence>
<evidence type="ECO:0000256" key="6">
    <source>
        <dbReference type="ARBA" id="ARBA00022771"/>
    </source>
</evidence>
<evidence type="ECO:0000313" key="12">
    <source>
        <dbReference type="Proteomes" id="UP000813444"/>
    </source>
</evidence>
<evidence type="ECO:0000256" key="3">
    <source>
        <dbReference type="ARBA" id="ARBA00022679"/>
    </source>
</evidence>
<evidence type="ECO:0000313" key="11">
    <source>
        <dbReference type="EMBL" id="KAH7303901.1"/>
    </source>
</evidence>
<dbReference type="PANTHER" id="PTHR11685">
    <property type="entry name" value="RBR FAMILY RING FINGER AND IBR DOMAIN-CONTAINING"/>
    <property type="match status" value="1"/>
</dbReference>
<dbReference type="InterPro" id="IPR044066">
    <property type="entry name" value="TRIAD_supradom"/>
</dbReference>
<evidence type="ECO:0000256" key="9">
    <source>
        <dbReference type="SAM" id="MobiDB-lite"/>
    </source>
</evidence>
<keyword evidence="8" id="KW-0862">Zinc</keyword>
<proteinExistence type="predicted"/>
<dbReference type="EMBL" id="JAGPNK010000027">
    <property type="protein sequence ID" value="KAH7303901.1"/>
    <property type="molecule type" value="Genomic_DNA"/>
</dbReference>
<dbReference type="GO" id="GO:0016567">
    <property type="term" value="P:protein ubiquitination"/>
    <property type="evidence" value="ECO:0007669"/>
    <property type="project" value="InterPro"/>
</dbReference>
<dbReference type="CDD" id="cd22584">
    <property type="entry name" value="Rcat_RBR_unk"/>
    <property type="match status" value="1"/>
</dbReference>
<dbReference type="Pfam" id="PF01485">
    <property type="entry name" value="IBR"/>
    <property type="match status" value="2"/>
</dbReference>
<name>A0A8K0SCH6_9HYPO</name>
<dbReference type="CDD" id="cd20335">
    <property type="entry name" value="BRcat_RBR"/>
    <property type="match status" value="1"/>
</dbReference>
<keyword evidence="4" id="KW-0479">Metal-binding</keyword>
<dbReference type="Gene3D" id="1.20.120.1750">
    <property type="match status" value="1"/>
</dbReference>
<keyword evidence="7" id="KW-0833">Ubl conjugation pathway</keyword>
<dbReference type="GO" id="GO:0061630">
    <property type="term" value="F:ubiquitin protein ligase activity"/>
    <property type="evidence" value="ECO:0007669"/>
    <property type="project" value="UniProtKB-EC"/>
</dbReference>
<dbReference type="SUPFAM" id="SSF57850">
    <property type="entry name" value="RING/U-box"/>
    <property type="match status" value="3"/>
</dbReference>
<evidence type="ECO:0000256" key="1">
    <source>
        <dbReference type="ARBA" id="ARBA00001798"/>
    </source>
</evidence>
<gene>
    <name evidence="11" type="ORF">B0I35DRAFT_517051</name>
</gene>
<feature type="domain" description="RING-type" evidence="10">
    <location>
        <begin position="157"/>
        <end position="349"/>
    </location>
</feature>
<protein>
    <recommendedName>
        <fullName evidence="2">RBR-type E3 ubiquitin transferase</fullName>
        <ecNumber evidence="2">2.3.2.31</ecNumber>
    </recommendedName>
</protein>
<dbReference type="InterPro" id="IPR031127">
    <property type="entry name" value="E3_UB_ligase_RBR"/>
</dbReference>
<reference evidence="11" key="1">
    <citation type="journal article" date="2021" name="Nat. Commun.">
        <title>Genetic determinants of endophytism in the Arabidopsis root mycobiome.</title>
        <authorList>
            <person name="Mesny F."/>
            <person name="Miyauchi S."/>
            <person name="Thiergart T."/>
            <person name="Pickel B."/>
            <person name="Atanasova L."/>
            <person name="Karlsson M."/>
            <person name="Huettel B."/>
            <person name="Barry K.W."/>
            <person name="Haridas S."/>
            <person name="Chen C."/>
            <person name="Bauer D."/>
            <person name="Andreopoulos W."/>
            <person name="Pangilinan J."/>
            <person name="LaButti K."/>
            <person name="Riley R."/>
            <person name="Lipzen A."/>
            <person name="Clum A."/>
            <person name="Drula E."/>
            <person name="Henrissat B."/>
            <person name="Kohler A."/>
            <person name="Grigoriev I.V."/>
            <person name="Martin F.M."/>
            <person name="Hacquard S."/>
        </authorList>
    </citation>
    <scope>NUCLEOTIDE SEQUENCE</scope>
    <source>
        <strain evidence="11">MPI-CAGE-CH-0235</strain>
    </source>
</reference>
<organism evidence="11 12">
    <name type="scientific">Stachybotrys elegans</name>
    <dbReference type="NCBI Taxonomy" id="80388"/>
    <lineage>
        <taxon>Eukaryota</taxon>
        <taxon>Fungi</taxon>
        <taxon>Dikarya</taxon>
        <taxon>Ascomycota</taxon>
        <taxon>Pezizomycotina</taxon>
        <taxon>Sordariomycetes</taxon>
        <taxon>Hypocreomycetidae</taxon>
        <taxon>Hypocreales</taxon>
        <taxon>Stachybotryaceae</taxon>
        <taxon>Stachybotrys</taxon>
    </lineage>
</organism>
<dbReference type="EC" id="2.3.2.31" evidence="2"/>
<dbReference type="Proteomes" id="UP000813444">
    <property type="component" value="Unassembled WGS sequence"/>
</dbReference>
<keyword evidence="6" id="KW-0863">Zinc-finger</keyword>
<comment type="catalytic activity">
    <reaction evidence="1">
        <text>[E2 ubiquitin-conjugating enzyme]-S-ubiquitinyl-L-cysteine + [acceptor protein]-L-lysine = [E2 ubiquitin-conjugating enzyme]-L-cysteine + [acceptor protein]-N(6)-ubiquitinyl-L-lysine.</text>
        <dbReference type="EC" id="2.3.2.31"/>
    </reaction>
</comment>
<evidence type="ECO:0000256" key="5">
    <source>
        <dbReference type="ARBA" id="ARBA00022737"/>
    </source>
</evidence>
<dbReference type="PROSITE" id="PS51873">
    <property type="entry name" value="TRIAD"/>
    <property type="match status" value="1"/>
</dbReference>
<dbReference type="GO" id="GO:0008270">
    <property type="term" value="F:zinc ion binding"/>
    <property type="evidence" value="ECO:0007669"/>
    <property type="project" value="UniProtKB-KW"/>
</dbReference>
<dbReference type="InterPro" id="IPR002867">
    <property type="entry name" value="IBR_dom"/>
</dbReference>
<keyword evidence="5" id="KW-0677">Repeat</keyword>
<keyword evidence="12" id="KW-1185">Reference proteome</keyword>
<evidence type="ECO:0000259" key="10">
    <source>
        <dbReference type="PROSITE" id="PS51873"/>
    </source>
</evidence>
<evidence type="ECO:0000256" key="7">
    <source>
        <dbReference type="ARBA" id="ARBA00022786"/>
    </source>
</evidence>
<dbReference type="OrthoDB" id="10009520at2759"/>
<dbReference type="InterPro" id="IPR013083">
    <property type="entry name" value="Znf_RING/FYVE/PHD"/>
</dbReference>
<feature type="region of interest" description="Disordered" evidence="9">
    <location>
        <begin position="89"/>
        <end position="123"/>
    </location>
</feature>